<gene>
    <name evidence="4" type="ORF">HanXRQr2_Chr02g0059441</name>
</gene>
<protein>
    <submittedName>
        <fullName evidence="4">Transcription factor GRAS family</fullName>
    </submittedName>
</protein>
<dbReference type="Pfam" id="PF03514">
    <property type="entry name" value="GRAS"/>
    <property type="match status" value="1"/>
</dbReference>
<feature type="region of interest" description="SAW" evidence="3">
    <location>
        <begin position="104"/>
        <end position="174"/>
    </location>
</feature>
<dbReference type="PANTHER" id="PTHR31636">
    <property type="entry name" value="OSJNBA0084A10.13 PROTEIN-RELATED"/>
    <property type="match status" value="1"/>
</dbReference>
<comment type="similarity">
    <text evidence="3">Belongs to the GRAS family.</text>
</comment>
<sequence>MLHVKEGEIIGINCIFQLHKLLYDHSGNTLKDFLGLINSTNPSIIVMAEQGTEHNDVVLEQRVSNSLKYYSAICNCIDYVLSLQYNNQIKIEEMFGREIRNIIACEGLERFEHHVAFDQWGRLMTALGGLVNVGVNDQKFVQSKMILKMYGASLLKVEKKMFDGGMASGIMLSW</sequence>
<organism evidence="4 5">
    <name type="scientific">Helianthus annuus</name>
    <name type="common">Common sunflower</name>
    <dbReference type="NCBI Taxonomy" id="4232"/>
    <lineage>
        <taxon>Eukaryota</taxon>
        <taxon>Viridiplantae</taxon>
        <taxon>Streptophyta</taxon>
        <taxon>Embryophyta</taxon>
        <taxon>Tracheophyta</taxon>
        <taxon>Spermatophyta</taxon>
        <taxon>Magnoliopsida</taxon>
        <taxon>eudicotyledons</taxon>
        <taxon>Gunneridae</taxon>
        <taxon>Pentapetalae</taxon>
        <taxon>asterids</taxon>
        <taxon>campanulids</taxon>
        <taxon>Asterales</taxon>
        <taxon>Asteraceae</taxon>
        <taxon>Asteroideae</taxon>
        <taxon>Heliantheae alliance</taxon>
        <taxon>Heliantheae</taxon>
        <taxon>Helianthus</taxon>
    </lineage>
</organism>
<comment type="caution">
    <text evidence="4">The sequence shown here is derived from an EMBL/GenBank/DDBJ whole genome shotgun (WGS) entry which is preliminary data.</text>
</comment>
<feature type="region of interest" description="PFYRE" evidence="3">
    <location>
        <begin position="10"/>
        <end position="101"/>
    </location>
</feature>
<keyword evidence="1" id="KW-0805">Transcription regulation</keyword>
<dbReference type="EMBL" id="MNCJ02000317">
    <property type="protein sequence ID" value="KAF5817982.1"/>
    <property type="molecule type" value="Genomic_DNA"/>
</dbReference>
<feature type="short sequence motif" description="LXXLL motif" evidence="3">
    <location>
        <begin position="18"/>
        <end position="22"/>
    </location>
</feature>
<evidence type="ECO:0000313" key="4">
    <source>
        <dbReference type="EMBL" id="KAF5817982.1"/>
    </source>
</evidence>
<evidence type="ECO:0000256" key="3">
    <source>
        <dbReference type="PROSITE-ProRule" id="PRU01191"/>
    </source>
</evidence>
<dbReference type="PROSITE" id="PS50985">
    <property type="entry name" value="GRAS"/>
    <property type="match status" value="1"/>
</dbReference>
<comment type="caution">
    <text evidence="3">Lacks conserved residue(s) required for the propagation of feature annotation.</text>
</comment>
<accession>A0A9K3JN44</accession>
<name>A0A9K3JN44_HELAN</name>
<dbReference type="Gramene" id="mRNA:HanXRQr2_Chr02g0059441">
    <property type="protein sequence ID" value="CDS:HanXRQr2_Chr02g0059441.1"/>
    <property type="gene ID" value="HanXRQr2_Chr02g0059441"/>
</dbReference>
<keyword evidence="5" id="KW-1185">Reference proteome</keyword>
<evidence type="ECO:0000313" key="5">
    <source>
        <dbReference type="Proteomes" id="UP000215914"/>
    </source>
</evidence>
<dbReference type="AlphaFoldDB" id="A0A9K3JN44"/>
<reference evidence="4" key="1">
    <citation type="journal article" date="2017" name="Nature">
        <title>The sunflower genome provides insights into oil metabolism, flowering and Asterid evolution.</title>
        <authorList>
            <person name="Badouin H."/>
            <person name="Gouzy J."/>
            <person name="Grassa C.J."/>
            <person name="Murat F."/>
            <person name="Staton S.E."/>
            <person name="Cottret L."/>
            <person name="Lelandais-Briere C."/>
            <person name="Owens G.L."/>
            <person name="Carrere S."/>
            <person name="Mayjonade B."/>
            <person name="Legrand L."/>
            <person name="Gill N."/>
            <person name="Kane N.C."/>
            <person name="Bowers J.E."/>
            <person name="Hubner S."/>
            <person name="Bellec A."/>
            <person name="Berard A."/>
            <person name="Berges H."/>
            <person name="Blanchet N."/>
            <person name="Boniface M.C."/>
            <person name="Brunel D."/>
            <person name="Catrice O."/>
            <person name="Chaidir N."/>
            <person name="Claudel C."/>
            <person name="Donnadieu C."/>
            <person name="Faraut T."/>
            <person name="Fievet G."/>
            <person name="Helmstetter N."/>
            <person name="King M."/>
            <person name="Knapp S.J."/>
            <person name="Lai Z."/>
            <person name="Le Paslier M.C."/>
            <person name="Lippi Y."/>
            <person name="Lorenzon L."/>
            <person name="Mandel J.R."/>
            <person name="Marage G."/>
            <person name="Marchand G."/>
            <person name="Marquand E."/>
            <person name="Bret-Mestries E."/>
            <person name="Morien E."/>
            <person name="Nambeesan S."/>
            <person name="Nguyen T."/>
            <person name="Pegot-Espagnet P."/>
            <person name="Pouilly N."/>
            <person name="Raftis F."/>
            <person name="Sallet E."/>
            <person name="Schiex T."/>
            <person name="Thomas J."/>
            <person name="Vandecasteele C."/>
            <person name="Vares D."/>
            <person name="Vear F."/>
            <person name="Vautrin S."/>
            <person name="Crespi M."/>
            <person name="Mangin B."/>
            <person name="Burke J.M."/>
            <person name="Salse J."/>
            <person name="Munos S."/>
            <person name="Vincourt P."/>
            <person name="Rieseberg L.H."/>
            <person name="Langlade N.B."/>
        </authorList>
    </citation>
    <scope>NUCLEOTIDE SEQUENCE</scope>
    <source>
        <tissue evidence="4">Leaves</tissue>
    </source>
</reference>
<reference evidence="4" key="2">
    <citation type="submission" date="2020-06" db="EMBL/GenBank/DDBJ databases">
        <title>Helianthus annuus Genome sequencing and assembly Release 2.</title>
        <authorList>
            <person name="Gouzy J."/>
            <person name="Langlade N."/>
            <person name="Munos S."/>
        </authorList>
    </citation>
    <scope>NUCLEOTIDE SEQUENCE</scope>
    <source>
        <tissue evidence="4">Leaves</tissue>
    </source>
</reference>
<evidence type="ECO:0000256" key="1">
    <source>
        <dbReference type="ARBA" id="ARBA00023015"/>
    </source>
</evidence>
<dbReference type="InterPro" id="IPR005202">
    <property type="entry name" value="TF_GRAS"/>
</dbReference>
<dbReference type="Proteomes" id="UP000215914">
    <property type="component" value="Unassembled WGS sequence"/>
</dbReference>
<evidence type="ECO:0000256" key="2">
    <source>
        <dbReference type="ARBA" id="ARBA00023163"/>
    </source>
</evidence>
<proteinExistence type="inferred from homology"/>
<keyword evidence="2" id="KW-0804">Transcription</keyword>